<reference evidence="3" key="2">
    <citation type="submission" date="2015-06" db="EMBL/GenBank/DDBJ databases">
        <title>Complete genome sequence of Spiroplasma eriocheiris TDA-040725-5 (DSM 21848).</title>
        <authorList>
            <person name="Lo W.-S."/>
            <person name="Kuo C.-H."/>
        </authorList>
    </citation>
    <scope>NUCLEOTIDE SEQUENCE [LARGE SCALE GENOMIC DNA]</scope>
    <source>
        <strain evidence="3">TDA-040725-5</strain>
    </source>
</reference>
<evidence type="ECO:0000313" key="2">
    <source>
        <dbReference type="EMBL" id="AKM54207.1"/>
    </source>
</evidence>
<reference evidence="2 3" key="1">
    <citation type="journal article" date="2015" name="Genome Biol. Evol.">
        <title>Found and Lost: The Fates of Horizontally Acquired Genes in Arthropod-Symbiotic Spiroplasma.</title>
        <authorList>
            <person name="Lo W.S."/>
            <person name="Gasparich G.E."/>
            <person name="Kuo C.H."/>
        </authorList>
    </citation>
    <scope>NUCLEOTIDE SEQUENCE [LARGE SCALE GENOMIC DNA]</scope>
    <source>
        <strain evidence="3">TDA-040725-5</strain>
    </source>
</reference>
<keyword evidence="1" id="KW-1133">Transmembrane helix</keyword>
<sequence>MTTIGWVFIGLFIGLSLIFLGFLIWFNYKKKNLIFEIFKKLEVDNQSFISNDYPQLAVSPIKVKIKLQPNEMVYYTIAINSYLMPLLGKKQISNHSEYVIKFPGGINVGYAGKNRFLKSPVPVFFQEGYLFITNQRILIVNPEITTIWELAKITNLELSIVRINQRLYQGFFLYYEQNKYFIISNDLKIPYLIKKVQTAGG</sequence>
<organism evidence="2 3">
    <name type="scientific">Spiroplasma eriocheiris</name>
    <dbReference type="NCBI Taxonomy" id="315358"/>
    <lineage>
        <taxon>Bacteria</taxon>
        <taxon>Bacillati</taxon>
        <taxon>Mycoplasmatota</taxon>
        <taxon>Mollicutes</taxon>
        <taxon>Entomoplasmatales</taxon>
        <taxon>Spiroplasmataceae</taxon>
        <taxon>Spiroplasma</taxon>
    </lineage>
</organism>
<keyword evidence="3" id="KW-1185">Reference proteome</keyword>
<proteinExistence type="predicted"/>
<evidence type="ECO:0008006" key="4">
    <source>
        <dbReference type="Google" id="ProtNLM"/>
    </source>
</evidence>
<evidence type="ECO:0000256" key="1">
    <source>
        <dbReference type="SAM" id="Phobius"/>
    </source>
</evidence>
<dbReference type="AlphaFoldDB" id="A0A0H3XML5"/>
<dbReference type="PATRIC" id="fig|743698.3.peg.638"/>
<dbReference type="KEGG" id="seri:SERIO_v1c06370"/>
<dbReference type="STRING" id="315358.SERIO_v1c06370"/>
<protein>
    <recommendedName>
        <fullName evidence="4">Transmembrane protein</fullName>
    </recommendedName>
</protein>
<dbReference type="RefSeq" id="WP_047791436.1">
    <property type="nucleotide sequence ID" value="NZ_CP011856.1"/>
</dbReference>
<feature type="transmembrane region" description="Helical" evidence="1">
    <location>
        <begin position="6"/>
        <end position="26"/>
    </location>
</feature>
<accession>A0A0H3XML5</accession>
<name>A0A0H3XML5_9MOLU</name>
<dbReference type="EMBL" id="CP011856">
    <property type="protein sequence ID" value="AKM54207.1"/>
    <property type="molecule type" value="Genomic_DNA"/>
</dbReference>
<keyword evidence="1" id="KW-0812">Transmembrane</keyword>
<gene>
    <name evidence="2" type="ORF">SERIO_v1c06370</name>
</gene>
<keyword evidence="1" id="KW-0472">Membrane</keyword>
<dbReference type="Proteomes" id="UP000035661">
    <property type="component" value="Chromosome"/>
</dbReference>
<evidence type="ECO:0000313" key="3">
    <source>
        <dbReference type="Proteomes" id="UP000035661"/>
    </source>
</evidence>